<name>A0A379MSK9_9BACT</name>
<evidence type="ECO:0000313" key="2">
    <source>
        <dbReference type="EMBL" id="SUE33880.1"/>
    </source>
</evidence>
<keyword evidence="3" id="KW-1185">Reference proteome</keyword>
<gene>
    <name evidence="2" type="ORF">NCTC11190_01094</name>
</gene>
<evidence type="ECO:0000256" key="1">
    <source>
        <dbReference type="SAM" id="MobiDB-lite"/>
    </source>
</evidence>
<accession>A0A379MSK9</accession>
<dbReference type="Proteomes" id="UP000255233">
    <property type="component" value="Unassembled WGS sequence"/>
</dbReference>
<dbReference type="AlphaFoldDB" id="A0A379MSK9"/>
<feature type="region of interest" description="Disordered" evidence="1">
    <location>
        <begin position="130"/>
        <end position="150"/>
    </location>
</feature>
<proteinExistence type="predicted"/>
<organism evidence="2 3">
    <name type="scientific">Rikenella microfusus</name>
    <dbReference type="NCBI Taxonomy" id="28139"/>
    <lineage>
        <taxon>Bacteria</taxon>
        <taxon>Pseudomonadati</taxon>
        <taxon>Bacteroidota</taxon>
        <taxon>Bacteroidia</taxon>
        <taxon>Bacteroidales</taxon>
        <taxon>Rikenellaceae</taxon>
        <taxon>Rikenella</taxon>
    </lineage>
</organism>
<dbReference type="EMBL" id="UGVL01000001">
    <property type="protein sequence ID" value="SUE33880.1"/>
    <property type="molecule type" value="Genomic_DNA"/>
</dbReference>
<reference evidence="2 3" key="1">
    <citation type="submission" date="2018-06" db="EMBL/GenBank/DDBJ databases">
        <authorList>
            <consortium name="Pathogen Informatics"/>
            <person name="Doyle S."/>
        </authorList>
    </citation>
    <scope>NUCLEOTIDE SEQUENCE [LARGE SCALE GENOMIC DNA]</scope>
    <source>
        <strain evidence="2 3">NCTC11190</strain>
    </source>
</reference>
<evidence type="ECO:0000313" key="3">
    <source>
        <dbReference type="Proteomes" id="UP000255233"/>
    </source>
</evidence>
<protein>
    <submittedName>
        <fullName evidence="2">Uncharacterized protein</fullName>
    </submittedName>
</protein>
<sequence>MRPSGYADPGDRRKAEGVKQFNRTVICEKSASAGGPNRHCSRAPSNSFVWPMHREEAGTVTQPPLANRHCSRAPSNSFVWPMHREGNERSEVIGCNSPFCGAVRISTDGGCGRYRGAACLLAVAEPGYEKGCRPERRQPRGSFPKPVISPRASVATELLSHIRPTTAPSRRT</sequence>